<accession>G0MWA2</accession>
<feature type="compositionally biased region" description="Basic and acidic residues" evidence="1">
    <location>
        <begin position="490"/>
        <end position="499"/>
    </location>
</feature>
<dbReference type="Proteomes" id="UP000008068">
    <property type="component" value="Unassembled WGS sequence"/>
</dbReference>
<feature type="compositionally biased region" description="Polar residues" evidence="1">
    <location>
        <begin position="1"/>
        <end position="12"/>
    </location>
</feature>
<feature type="compositionally biased region" description="Polar residues" evidence="1">
    <location>
        <begin position="506"/>
        <end position="515"/>
    </location>
</feature>
<feature type="compositionally biased region" description="Polar residues" evidence="1">
    <location>
        <begin position="722"/>
        <end position="737"/>
    </location>
</feature>
<gene>
    <name evidence="2" type="ORF">CAEBREN_11320</name>
</gene>
<organism evidence="3">
    <name type="scientific">Caenorhabditis brenneri</name>
    <name type="common">Nematode worm</name>
    <dbReference type="NCBI Taxonomy" id="135651"/>
    <lineage>
        <taxon>Eukaryota</taxon>
        <taxon>Metazoa</taxon>
        <taxon>Ecdysozoa</taxon>
        <taxon>Nematoda</taxon>
        <taxon>Chromadorea</taxon>
        <taxon>Rhabditida</taxon>
        <taxon>Rhabditina</taxon>
        <taxon>Rhabditomorpha</taxon>
        <taxon>Rhabditoidea</taxon>
        <taxon>Rhabditidae</taxon>
        <taxon>Peloderinae</taxon>
        <taxon>Caenorhabditis</taxon>
    </lineage>
</organism>
<feature type="compositionally biased region" description="Polar residues" evidence="1">
    <location>
        <begin position="824"/>
        <end position="844"/>
    </location>
</feature>
<feature type="compositionally biased region" description="Polar residues" evidence="1">
    <location>
        <begin position="646"/>
        <end position="656"/>
    </location>
</feature>
<dbReference type="EMBL" id="GL379816">
    <property type="protein sequence ID" value="EGT45995.1"/>
    <property type="molecule type" value="Genomic_DNA"/>
</dbReference>
<feature type="region of interest" description="Disordered" evidence="1">
    <location>
        <begin position="954"/>
        <end position="1014"/>
    </location>
</feature>
<protein>
    <submittedName>
        <fullName evidence="2">Uncharacterized protein</fullName>
    </submittedName>
</protein>
<feature type="region of interest" description="Disordered" evidence="1">
    <location>
        <begin position="1"/>
        <end position="82"/>
    </location>
</feature>
<feature type="compositionally biased region" description="Polar residues" evidence="1">
    <location>
        <begin position="22"/>
        <end position="48"/>
    </location>
</feature>
<feature type="compositionally biased region" description="Acidic residues" evidence="1">
    <location>
        <begin position="994"/>
        <end position="1010"/>
    </location>
</feature>
<feature type="compositionally biased region" description="Basic and acidic residues" evidence="1">
    <location>
        <begin position="781"/>
        <end position="798"/>
    </location>
</feature>
<feature type="compositionally biased region" description="Basic and acidic residues" evidence="1">
    <location>
        <begin position="673"/>
        <end position="689"/>
    </location>
</feature>
<feature type="compositionally biased region" description="Pro residues" evidence="1">
    <location>
        <begin position="110"/>
        <end position="128"/>
    </location>
</feature>
<reference evidence="3" key="1">
    <citation type="submission" date="2011-07" db="EMBL/GenBank/DDBJ databases">
        <authorList>
            <consortium name="Caenorhabditis brenneri Sequencing and Analysis Consortium"/>
            <person name="Wilson R.K."/>
        </authorList>
    </citation>
    <scope>NUCLEOTIDE SEQUENCE [LARGE SCALE GENOMIC DNA]</scope>
    <source>
        <strain evidence="3">PB2801</strain>
    </source>
</reference>
<feature type="compositionally biased region" description="Low complexity" evidence="1">
    <location>
        <begin position="693"/>
        <end position="703"/>
    </location>
</feature>
<dbReference type="HOGENOM" id="CLU_257891_0_0_1"/>
<dbReference type="InParanoid" id="G0MWA2"/>
<feature type="compositionally biased region" description="Basic and acidic residues" evidence="1">
    <location>
        <begin position="532"/>
        <end position="543"/>
    </location>
</feature>
<feature type="compositionally biased region" description="Polar residues" evidence="1">
    <location>
        <begin position="956"/>
        <end position="971"/>
    </location>
</feature>
<keyword evidence="3" id="KW-1185">Reference proteome</keyword>
<sequence>MGPGSDQDSPNRPSLVPGPPADNTNGLAINRDVNNISSKPSSGFSTGKSYRPTYSRRTSFLDPNLMPPPLFPTNGMNQPQYRPPRIQINYQRGVFQKPKRPSPMRNPSMGAPPVPPPQMTAPPPPPPEMVAQQMQHPPPVDAQQVHYSQTMDAQSYPPPFEAQQVHNSAPMYVQQMYHPPPADAQGQIHHSVPMDEHQMSYPPPVYAQQMNFSQMGHSTMGYIAGGYAQHGYPVVAPPPMNYQPMQVCPQYEAPPMGVRPAMMPANGVPPNPIPGPPQTGLVEANETQPEKQSEVREAASCQQLRADGDAKQIFPTPSFSPQSMFSPGQNSFPGIINTCLEAVQLSGAEIHARLDGQSEEFRSLHKKVDMITNFLQQDVLPVVHILKRLNLKGNEAPVLDDNSLQNTQEEELPSGVGEILCSSTAFESNDQASPSLPDDMHEDGTVALVTTPIKKTDEKKEKKSKTPQSSNVGATRKLKALEKNQPVVLLKKEQKEQQQHSKKKGTSIQQSSAPSDEQIAVGVTEILPNQGKSEEVPKEPHDESSEDDNCETEATNHSELETTDAAGLELEEEQEGVLENGELADTQATSLVVLEEPERQHEDQVVDNDDDLAQVPEDANPGDNLKEVDNHNLTAVHPAGADFQTDAENPVSNETNAPKQIKKEKKKAQKSPIDNDRMSRKLKAFEKMNRCGNNSNRNSSKSSKQQKKTKRMERDAPKPNLTFPSTNHNPGQKYNSSTDDHLNETLSAPMEKQSLVEQEPDPDAESVNSGNATAGTIEAAGKLEEPVEPESSDKKNSEKAAALFGDAHVDLSGSDFISTSIISPETSAQDSSQETSDTNVPTSDNEFEVRAPRNGQNQLAAKKLSKKQKKKLAKNHRTAVRTSDEQKIPKTVEAVTIEEFHEVTDPEELTMVMSTMDYWDDTNITHNHCYEIEDEHDTVKRSRTEAIEDIIHQLEETSQPDESTTPEQSLDIQPDTELNVPGSNNEVSFGEKEGDGEEKESEGASNDDEMTTTSIKEKKHVLKFSIEKLLKRIDSLSSKQEEVHVPDTEEAETEDKVLLDMMVCIYQYTKNSYCNRRWFKALAFKSGKGNFFNMEPGSQLEEIALYWENRPFKKWDNWDYERFLKCCESKMHRHYGMGSVEHNVLGLFFKALIQFAILPRTDQFVPLIEQVLEDVTFFEGQFNGGNKDNFWDVEYLKLVDAISVTTYTPIKFPSPIEVKTCSSSQLNEAHINHFLVYLQRQDTLRHSPSDVELMYPEDQVLCKLRQMETSEDTFDAHPFFVEMMSDLNRQRRTVKNYLYKNCYQFLIEIRSVIVAADLKALMELGLVKEKKNNQSNHEVCMNLWFGIQ</sequence>
<feature type="region of interest" description="Disordered" evidence="1">
    <location>
        <begin position="824"/>
        <end position="855"/>
    </location>
</feature>
<feature type="region of interest" description="Disordered" evidence="1">
    <location>
        <begin position="450"/>
        <end position="798"/>
    </location>
</feature>
<feature type="region of interest" description="Disordered" evidence="1">
    <location>
        <begin position="96"/>
        <end position="135"/>
    </location>
</feature>
<dbReference type="OMA" id="VPYYDME"/>
<evidence type="ECO:0000313" key="3">
    <source>
        <dbReference type="Proteomes" id="UP000008068"/>
    </source>
</evidence>
<name>G0MWA2_CAEBE</name>
<proteinExistence type="predicted"/>
<feature type="compositionally biased region" description="Basic residues" evidence="1">
    <location>
        <begin position="660"/>
        <end position="669"/>
    </location>
</feature>
<evidence type="ECO:0000256" key="1">
    <source>
        <dbReference type="SAM" id="MobiDB-lite"/>
    </source>
</evidence>
<evidence type="ECO:0000313" key="2">
    <source>
        <dbReference type="EMBL" id="EGT45995.1"/>
    </source>
</evidence>